<dbReference type="AlphaFoldDB" id="F0QDG9"/>
<evidence type="ECO:0000313" key="1">
    <source>
        <dbReference type="EMBL" id="ADX47529.1"/>
    </source>
</evidence>
<dbReference type="EMBL" id="CP002521">
    <property type="protein sequence ID" value="ADX47529.1"/>
    <property type="molecule type" value="Genomic_DNA"/>
</dbReference>
<keyword evidence="2" id="KW-1185">Reference proteome</keyword>
<proteinExistence type="predicted"/>
<reference evidence="1" key="1">
    <citation type="submission" date="2011-02" db="EMBL/GenBank/DDBJ databases">
        <title>Complete sequence of Acidovorax avenae subsp. avenae ATCC 19860.</title>
        <authorList>
            <consortium name="US DOE Joint Genome Institute"/>
            <person name="Lucas S."/>
            <person name="Copeland A."/>
            <person name="Lapidus A."/>
            <person name="Cheng J.-F."/>
            <person name="Goodwin L."/>
            <person name="Pitluck S."/>
            <person name="Chertkov O."/>
            <person name="Held B."/>
            <person name="Detter J.C."/>
            <person name="Han C."/>
            <person name="Tapia R."/>
            <person name="Land M."/>
            <person name="Hauser L."/>
            <person name="Kyrpides N."/>
            <person name="Ivanova N."/>
            <person name="Ovchinnikova G."/>
            <person name="Pagani I."/>
            <person name="Gordon S."/>
            <person name="Woyke T."/>
        </authorList>
    </citation>
    <scope>NUCLEOTIDE SEQUENCE</scope>
    <source>
        <strain evidence="1">ATCC 19860</strain>
    </source>
</reference>
<dbReference type="KEGG" id="aaa:Acav_3631"/>
<dbReference type="Proteomes" id="UP000002482">
    <property type="component" value="Chromosome"/>
</dbReference>
<gene>
    <name evidence="1" type="ordered locus">Acav_3631</name>
</gene>
<name>F0QDG9_PARA1</name>
<dbReference type="RefSeq" id="WP_013596010.1">
    <property type="nucleotide sequence ID" value="NC_015138.1"/>
</dbReference>
<organism evidence="1 2">
    <name type="scientific">Paracidovorax avenae (strain ATCC 19860 / DSM 7227 / CCUG 15838 / JCM 20985 / LMG 2117 / NCPPB 1011)</name>
    <name type="common">Acidovorax avenae</name>
    <dbReference type="NCBI Taxonomy" id="643561"/>
    <lineage>
        <taxon>Bacteria</taxon>
        <taxon>Pseudomonadati</taxon>
        <taxon>Pseudomonadota</taxon>
        <taxon>Betaproteobacteria</taxon>
        <taxon>Burkholderiales</taxon>
        <taxon>Comamonadaceae</taxon>
        <taxon>Paracidovorax</taxon>
    </lineage>
</organism>
<protein>
    <submittedName>
        <fullName evidence="1">Uncharacterized protein</fullName>
    </submittedName>
</protein>
<dbReference type="GeneID" id="80368011"/>
<accession>F0QDG9</accession>
<sequence>MKLWTICSSGVMVRAGATMRSSSQVAASCSSHMASRKATSR</sequence>
<dbReference type="HOGENOM" id="CLU_3264162_0_0_4"/>
<evidence type="ECO:0000313" key="2">
    <source>
        <dbReference type="Proteomes" id="UP000002482"/>
    </source>
</evidence>